<keyword evidence="13" id="KW-1185">Reference proteome</keyword>
<evidence type="ECO:0000256" key="5">
    <source>
        <dbReference type="ARBA" id="ARBA00022761"/>
    </source>
</evidence>
<dbReference type="SMART" id="SM00638">
    <property type="entry name" value="LPD_N"/>
    <property type="match status" value="1"/>
</dbReference>
<dbReference type="InterPro" id="IPR011030">
    <property type="entry name" value="Lipovitellin_superhlx_dom"/>
</dbReference>
<evidence type="ECO:0000313" key="12">
    <source>
        <dbReference type="EnsemblMetazoa" id="AEPI010426-PA"/>
    </source>
</evidence>
<dbReference type="InterPro" id="IPR015817">
    <property type="entry name" value="Vitellinogen_open_b-sht_sub1"/>
</dbReference>
<dbReference type="InterPro" id="IPR050733">
    <property type="entry name" value="Vitellogenin/Apolipophorin"/>
</dbReference>
<dbReference type="SMART" id="SM01169">
    <property type="entry name" value="DUF1943"/>
    <property type="match status" value="1"/>
</dbReference>
<evidence type="ECO:0000256" key="4">
    <source>
        <dbReference type="ARBA" id="ARBA00022729"/>
    </source>
</evidence>
<dbReference type="Pfam" id="PF06448">
    <property type="entry name" value="DUF1081"/>
    <property type="match status" value="1"/>
</dbReference>
<evidence type="ECO:0000256" key="2">
    <source>
        <dbReference type="ARBA" id="ARBA00022448"/>
    </source>
</evidence>
<accession>A0A182PTZ0</accession>
<dbReference type="GO" id="GO:0005576">
    <property type="term" value="C:extracellular region"/>
    <property type="evidence" value="ECO:0007669"/>
    <property type="project" value="UniProtKB-SubCell"/>
</dbReference>
<proteinExistence type="predicted"/>
<dbReference type="FunFam" id="2.20.80.10:FF:000003">
    <property type="entry name" value="Apolipoprotein lipid transfer particle"/>
    <property type="match status" value="1"/>
</dbReference>
<dbReference type="InterPro" id="IPR015255">
    <property type="entry name" value="Vitellinogen_open_b-sht"/>
</dbReference>
<evidence type="ECO:0000256" key="1">
    <source>
        <dbReference type="ARBA" id="ARBA00004613"/>
    </source>
</evidence>
<dbReference type="InterPro" id="IPR001747">
    <property type="entry name" value="Vitellogenin_N"/>
</dbReference>
<dbReference type="Pfam" id="PF09172">
    <property type="entry name" value="Vit_open_b-sht"/>
    <property type="match status" value="1"/>
</dbReference>
<dbReference type="GO" id="GO:0045735">
    <property type="term" value="F:nutrient reservoir activity"/>
    <property type="evidence" value="ECO:0007669"/>
    <property type="project" value="UniProtKB-KW"/>
</dbReference>
<dbReference type="FunFam" id="2.20.50.20:FF:000003">
    <property type="entry name" value="Microsomal triglyceride transfer protein large subunit"/>
    <property type="match status" value="1"/>
</dbReference>
<dbReference type="SUPFAM" id="SSF48431">
    <property type="entry name" value="Lipovitellin-phosvitin complex, superhelical domain"/>
    <property type="match status" value="1"/>
</dbReference>
<evidence type="ECO:0000256" key="3">
    <source>
        <dbReference type="ARBA" id="ARBA00022525"/>
    </source>
</evidence>
<dbReference type="InterPro" id="IPR015819">
    <property type="entry name" value="Lipid_transp_b-sht_shell"/>
</dbReference>
<keyword evidence="7" id="KW-1015">Disulfide bond</keyword>
<dbReference type="SUPFAM" id="SSF56968">
    <property type="entry name" value="Lipovitellin-phosvitin complex, beta-sheet shell regions"/>
    <property type="match status" value="3"/>
</dbReference>
<dbReference type="FunFam" id="2.30.230.10:FF:000007">
    <property type="entry name" value="Apolipoprotein lipid transfer particle"/>
    <property type="match status" value="1"/>
</dbReference>
<dbReference type="InterPro" id="IPR015816">
    <property type="entry name" value="Vitellinogen_b-sht_N"/>
</dbReference>
<dbReference type="EnsemblMetazoa" id="AEPI010426-RA">
    <property type="protein sequence ID" value="AEPI010426-PA"/>
    <property type="gene ID" value="AEPI010426"/>
</dbReference>
<dbReference type="PROSITE" id="PS51211">
    <property type="entry name" value="VITELLOGENIN"/>
    <property type="match status" value="1"/>
</dbReference>
<keyword evidence="3" id="KW-0964">Secreted</keyword>
<dbReference type="Gene3D" id="2.20.50.20">
    <property type="entry name" value="Lipovitellin. Chain A, domain 3"/>
    <property type="match status" value="1"/>
</dbReference>
<comment type="caution">
    <text evidence="9">Lacks conserved residue(s) required for the propagation of feature annotation.</text>
</comment>
<dbReference type="VEuPathDB" id="VectorBase:AEPI010426"/>
<keyword evidence="8" id="KW-0325">Glycoprotein</keyword>
<evidence type="ECO:0000256" key="9">
    <source>
        <dbReference type="PROSITE-ProRule" id="PRU00557"/>
    </source>
</evidence>
<evidence type="ECO:0000256" key="10">
    <source>
        <dbReference type="SAM" id="MobiDB-lite"/>
    </source>
</evidence>
<dbReference type="PANTHER" id="PTHR23345">
    <property type="entry name" value="VITELLOGENIN-RELATED"/>
    <property type="match status" value="1"/>
</dbReference>
<dbReference type="STRING" id="199890.A0A182PTZ0"/>
<dbReference type="PANTHER" id="PTHR23345:SF15">
    <property type="entry name" value="VITELLOGENIN 1-RELATED"/>
    <property type="match status" value="1"/>
</dbReference>
<evidence type="ECO:0000256" key="7">
    <source>
        <dbReference type="ARBA" id="ARBA00023157"/>
    </source>
</evidence>
<reference evidence="12" key="2">
    <citation type="submission" date="2020-05" db="UniProtKB">
        <authorList>
            <consortium name="EnsemblMetazoa"/>
        </authorList>
    </citation>
    <scope>IDENTIFICATION</scope>
    <source>
        <strain evidence="12">Epiroticus2</strain>
    </source>
</reference>
<dbReference type="Gene3D" id="2.30.230.10">
    <property type="entry name" value="Lipovitellin, beta-sheet shell regions, chain A"/>
    <property type="match status" value="2"/>
</dbReference>
<keyword evidence="5" id="KW-0758">Storage protein</keyword>
<sequence>IAIDNSIYKSVSCYERHQLVPFSNGLAGAVTETYNRLDLTDEETYVREESHEIDIQRRSSLLYDHTPSVHESHDEIKASRELLMEMCANGFPYIQHPLKDPQICGRPVCPKTSKFRYNVGTLYKYDHSMYVKTALVGSGDNTSELHISSVVEIDFYTPCQGILRLYSIEVRERAVQPTEEEFFEYGEEPENTQTSDLDETGGVHPKSDIIAEELMRFELRFAFHDGAIGEICHENGESVWTLNLKRGILSALQNTMPRFDIDYDTTETDVSGICDVQYKTTGRNGTSLLFRKSKDLVSCKRRYKTTSFIQTVPYDFRTNYVAWPILYSDSYCDFSIDNSIFKSVACYERHQLVPFSNGLAGAVTETFNRLELADEETYVQEGNHEIDIQRRSSLLYDHTPSVHESHDEIKASRELLMELCGHGFPNIQRDFPDVFLKFLTAARALSSNALKQLLTQNNVEPILANKWMESFAYLTRPNEEVLEAMLELMKHGKESGDQTYLLSATTVVNTFCKIHSECAETEAVQAIVQYLEEELLDTIERADAKLEVDRANHERVIVLLMSLSNMGVLNKRLNYELRTIIESERYPTDIRVEAVNVFRRSDCTRSKDYFLKLYSTFLLDVEVRIAAYLQAMRCPDHLSVRLIKNVLKMEEVNQVGSFVWSHLTNLAKSASPVRVQAQGLLAENDLDNKFNLDIRKFSRNYEQTLFFDEYNFGLTVDSNVIFSTESYLPRSVRLNLTTDLFGESINFLELNVRLEGLEKSVHGMFGPNGTYSAKKVGERVDTYIKFLRRYVPAKILELFDGESSWRDELQDGEENGRGKREVVQRLPGLIARQIQDDVDRLGFQLKGNFDKPKVTVGVKIFGNDLHYYTDALELFSQVNQRKQLANLFNGKESSYTKSSVFLDTSYDVPLSSGMPLALGLVAASSVDLRLTGKIRTFDFTRWLIDIEGRVKPSITMDLTASMRSDIVHACTAIKAKTNIYSNSAWAAHLKLRKSDLAVLQVSLPQERNDIFSIRSEMFVLTERREVPQAGIERRYSNSTCTWPFIDQAIGLKMCTNYSLPDVSNSGKDMEVPSLILSGPVNFDVSLEKADPTAKMFVLKYNWAERQNQTVVAVVFETPNSQIPRIFRANITNEVQRKTASMSFMNGNISHKAIGMYINNPNQQRVEVSLNVNDRKYLALEMGYNKTDTRNGRMYYPSFYLSVNNERIAGLGGQINQTAKNNISQWDYMIMFETKRVRTKTIGYVSISHNMTYMIHNSMEYRFIGSTTEHLVINALAEMTLKEVQMYRANMDLRSSAYPHFDVALNATLLDGMGHLDFTLLHNNAPDLRDEKFRTTLKMIFARDNPYRSQMILTPNSQQVIGGSGEHAEPTERTTISIGMTRPRSKIDVKAMVVHENMLQKGVDHTVRLVVRYAPKREVVGVGSFSMPRSQRFWLESRFNLTVPGFHPCTATIRLTENSTKDHRFDFKGIWFTEHAANISGWYKDRSSNVKYYHYAKLAAQIGLINSTKELFGVMKYIQDENDNRLSMNAIYEKKPYGIILQHTQQVANGTKTYAMVQWKDERYWFSALMKSAPIKQLDLELHIDKIRDISATLRGYTTPLKREIGVEFKWDANRDPTQRIALTGELNTPRNRIYDGLFLLSYPNRTFSGTFDLKAIHPTYLANARIAWNTTEAIAIHFDAGTNEEMLSKMWLLLHLNTTFKGWRRNALSGMFSFKDNVLYTDLSANWAEDQRFGVELNGTYVSNKEIFNCELGTQLKSSLNNIPTVKVYFNQTLVTDRVDTIVFLNYEAIDQPPQEFSIRSNWQHKADKRHSNVTGSLRLVSPYENYRMGALVAKVSLSENRTITGAADLQLDDTKYDLLVEGHIRNLVDCMLTANITSSNINYRSINGRFGISEKNRHLVAEMITPKTELGIEVLYAVVSPQNFDVKFHLATPLKELEKVILRAKLQKDNIDFRAGMNNMVLGCTGVWRKAHLKDFEYSYRIYTPLQKFEESALIVRVVINSERPEYVDVELSGKFSEYKLGLKAISKPKPEIMRVLLPQTASSLVEENLWDIEADDQQEDEDYEEEEEELENLLNFVGEIELYTIVLPTIEGTLELTEQNSQYRAIGKLKVPQGDIDFSDRFHLRDLLNMRNSLRLKTPFPVAKMITSDFVLKFSHETTDITVGMNVKFENRSEWVNTGFHVNYKKSVDEAEVHKHQALVDLMTPMKNLQKVFLNGTLELEEHSYKGNLTAKTMTTDASLALSFEAEDQFIDTFMSVWVRAPLMPYYACRVFYKQDFSNTENSMDLGFTVNDGDLYSNFRMDGAWSFAKPHYIKGVGKYQSNFLPINLINTDFLITRSPLPRAYCNVKFQDNKGTMEEIKARAERNRELFMIDISVPIADYRNLSIHGRLQQRQGSEYAVSGQLYRNEHIFQVEGSATIAEDIPYRVDLAFQPLTPEGSIGSIRYNCRSSSKVTEFKLELESGTKVAKLDGSFKLLAMSDWFLKLGMDSSEPGVKNVDLYIGINPEANGKALGKFNLNSPWAQYGIDQADVEMVFDVQPISGSVVARYGIRDVSGNASCLWNWALKSNTQFALENRVLRNSVERYFRTGVRYVSPDLENNHNLTFGGDLNLNNIWVFSANSSVDFISIRDMSAVMKVLLPKPVGDVHTLALAMNGNLPFLEPVKSFNLETSYETDESRKRYAYHSEYSGIGDVRALVRFDWGPDVRKERIQSVLNVFRIDDRRQLMATLRGPWYLEDAFVAHGTYNIIENLYLAR</sequence>
<feature type="region of interest" description="Disordered" evidence="10">
    <location>
        <begin position="183"/>
        <end position="202"/>
    </location>
</feature>
<evidence type="ECO:0000313" key="13">
    <source>
        <dbReference type="Proteomes" id="UP000075885"/>
    </source>
</evidence>
<dbReference type="Pfam" id="PF01347">
    <property type="entry name" value="Vitellogenin_N"/>
    <property type="match status" value="1"/>
</dbReference>
<dbReference type="Proteomes" id="UP000075885">
    <property type="component" value="Unassembled WGS sequence"/>
</dbReference>
<name>A0A182PTZ0_9DIPT</name>
<dbReference type="GO" id="GO:0005319">
    <property type="term" value="F:lipid transporter activity"/>
    <property type="evidence" value="ECO:0007669"/>
    <property type="project" value="InterPro"/>
</dbReference>
<dbReference type="InterPro" id="IPR009454">
    <property type="entry name" value="Lipid_transpt_open_b-sht"/>
</dbReference>
<comment type="subcellular location">
    <subcellularLocation>
        <location evidence="1">Secreted</location>
    </subcellularLocation>
</comment>
<protein>
    <recommendedName>
        <fullName evidence="11">Vitellogenin domain-containing protein</fullName>
    </recommendedName>
</protein>
<evidence type="ECO:0000259" key="11">
    <source>
        <dbReference type="PROSITE" id="PS51211"/>
    </source>
</evidence>
<evidence type="ECO:0000256" key="8">
    <source>
        <dbReference type="ARBA" id="ARBA00023180"/>
    </source>
</evidence>
<dbReference type="Gene3D" id="1.25.10.20">
    <property type="entry name" value="Vitellinogen, superhelical"/>
    <property type="match status" value="1"/>
</dbReference>
<keyword evidence="2" id="KW-0813">Transport</keyword>
<keyword evidence="6" id="KW-0445">Lipid transport</keyword>
<dbReference type="Gene3D" id="2.20.80.10">
    <property type="entry name" value="Lipovitellin-phosvitin complex, chain A, domain 4"/>
    <property type="match status" value="1"/>
</dbReference>
<keyword evidence="4" id="KW-0732">Signal</keyword>
<reference evidence="13" key="1">
    <citation type="submission" date="2013-03" db="EMBL/GenBank/DDBJ databases">
        <title>The Genome Sequence of Anopheles epiroticus epiroticus2.</title>
        <authorList>
            <consortium name="The Broad Institute Genomics Platform"/>
            <person name="Neafsey D.E."/>
            <person name="Howell P."/>
            <person name="Walker B."/>
            <person name="Young S.K."/>
            <person name="Zeng Q."/>
            <person name="Gargeya S."/>
            <person name="Fitzgerald M."/>
            <person name="Haas B."/>
            <person name="Abouelleil A."/>
            <person name="Allen A.W."/>
            <person name="Alvarado L."/>
            <person name="Arachchi H.M."/>
            <person name="Berlin A.M."/>
            <person name="Chapman S.B."/>
            <person name="Gainer-Dewar J."/>
            <person name="Goldberg J."/>
            <person name="Griggs A."/>
            <person name="Gujja S."/>
            <person name="Hansen M."/>
            <person name="Howarth C."/>
            <person name="Imamovic A."/>
            <person name="Ireland A."/>
            <person name="Larimer J."/>
            <person name="McCowan C."/>
            <person name="Murphy C."/>
            <person name="Pearson M."/>
            <person name="Poon T.W."/>
            <person name="Priest M."/>
            <person name="Roberts A."/>
            <person name="Saif S."/>
            <person name="Shea T."/>
            <person name="Sisk P."/>
            <person name="Sykes S."/>
            <person name="Wortman J."/>
            <person name="Nusbaum C."/>
            <person name="Birren B."/>
        </authorList>
    </citation>
    <scope>NUCLEOTIDE SEQUENCE [LARGE SCALE GENOMIC DNA]</scope>
    <source>
        <strain evidence="13">Epiroticus2</strain>
    </source>
</reference>
<feature type="domain" description="Vitellogenin" evidence="11">
    <location>
        <begin position="117"/>
        <end position="732"/>
    </location>
</feature>
<evidence type="ECO:0000256" key="6">
    <source>
        <dbReference type="ARBA" id="ARBA00023055"/>
    </source>
</evidence>
<organism evidence="12 13">
    <name type="scientific">Anopheles epiroticus</name>
    <dbReference type="NCBI Taxonomy" id="199890"/>
    <lineage>
        <taxon>Eukaryota</taxon>
        <taxon>Metazoa</taxon>
        <taxon>Ecdysozoa</taxon>
        <taxon>Arthropoda</taxon>
        <taxon>Hexapoda</taxon>
        <taxon>Insecta</taxon>
        <taxon>Pterygota</taxon>
        <taxon>Neoptera</taxon>
        <taxon>Endopterygota</taxon>
        <taxon>Diptera</taxon>
        <taxon>Nematocera</taxon>
        <taxon>Culicoidea</taxon>
        <taxon>Culicidae</taxon>
        <taxon>Anophelinae</taxon>
        <taxon>Anopheles</taxon>
    </lineage>
</organism>